<dbReference type="Proteomes" id="UP000621390">
    <property type="component" value="Unassembled WGS sequence"/>
</dbReference>
<proteinExistence type="predicted"/>
<evidence type="ECO:0000256" key="1">
    <source>
        <dbReference type="SAM" id="Phobius"/>
    </source>
</evidence>
<dbReference type="CDD" id="cd11614">
    <property type="entry name" value="SAF_CpaB_FlgA_like"/>
    <property type="match status" value="1"/>
</dbReference>
<dbReference type="OrthoDB" id="6237338at2"/>
<comment type="caution">
    <text evidence="4">The sequence shown here is derived from an EMBL/GenBank/DDBJ whole genome shotgun (WGS) entry which is preliminary data.</text>
</comment>
<accession>A0A8I1G7M6</accession>
<dbReference type="Proteomes" id="UP000655994">
    <property type="component" value="Unassembled WGS sequence"/>
</dbReference>
<evidence type="ECO:0000313" key="6">
    <source>
        <dbReference type="Proteomes" id="UP000655994"/>
    </source>
</evidence>
<dbReference type="EMBL" id="JAEMOS010000032">
    <property type="protein sequence ID" value="MBJ7267376.1"/>
    <property type="molecule type" value="Genomic_DNA"/>
</dbReference>
<evidence type="ECO:0000259" key="2">
    <source>
        <dbReference type="SMART" id="SM00858"/>
    </source>
</evidence>
<dbReference type="Pfam" id="PF08666">
    <property type="entry name" value="SAF"/>
    <property type="match status" value="1"/>
</dbReference>
<sequence>MTKKAKWIFAVSFSFVISIVTVWLINQYLQQETSRRLEEASRSTGSVVVFAKDLTAGHVLSAKDLLARKYPEELINENWYVEREAGLVLGRQLRDSVEPGEPVSERVLVNNRNSGLSEKLPNGYYAITVNTDNLGHHNALLKEGDVVDIVFVGDSFDKGREYNAFSAIEIFETHGLEEGYGSYSLTLLIAPNEVKSFTRALGSPMLVWARGRQLSKTKVWSKDLKQSKVEPWKVQ</sequence>
<feature type="transmembrane region" description="Helical" evidence="1">
    <location>
        <begin position="7"/>
        <end position="25"/>
    </location>
</feature>
<keyword evidence="1" id="KW-0472">Membrane</keyword>
<dbReference type="SMART" id="SM00858">
    <property type="entry name" value="SAF"/>
    <property type="match status" value="1"/>
</dbReference>
<feature type="domain" description="SAF" evidence="2">
    <location>
        <begin position="45"/>
        <end position="109"/>
    </location>
</feature>
<organism evidence="4 5">
    <name type="scientific">Idiomarina abyssalis</name>
    <dbReference type="NCBI Taxonomy" id="86102"/>
    <lineage>
        <taxon>Bacteria</taxon>
        <taxon>Pseudomonadati</taxon>
        <taxon>Pseudomonadota</taxon>
        <taxon>Gammaproteobacteria</taxon>
        <taxon>Alteromonadales</taxon>
        <taxon>Idiomarinaceae</taxon>
        <taxon>Idiomarina</taxon>
    </lineage>
</organism>
<evidence type="ECO:0000313" key="3">
    <source>
        <dbReference type="EMBL" id="MBJ7267376.1"/>
    </source>
</evidence>
<dbReference type="RefSeq" id="WP_054487191.1">
    <property type="nucleotide sequence ID" value="NZ_DFMD01000014.1"/>
</dbReference>
<dbReference type="InterPro" id="IPR013974">
    <property type="entry name" value="SAF"/>
</dbReference>
<keyword evidence="6" id="KW-1185">Reference proteome</keyword>
<protein>
    <submittedName>
        <fullName evidence="4">Pilus assembly protein CpaB</fullName>
    </submittedName>
</protein>
<evidence type="ECO:0000313" key="5">
    <source>
        <dbReference type="Proteomes" id="UP000621390"/>
    </source>
</evidence>
<gene>
    <name evidence="3" type="ORF">JHC10_10545</name>
    <name evidence="4" type="ORF">JHC11_03765</name>
</gene>
<name>A0A8I1G7M6_9GAMM</name>
<dbReference type="AlphaFoldDB" id="A0A8I1G7M6"/>
<dbReference type="EMBL" id="JAEMOP010000002">
    <property type="protein sequence ID" value="MBJ7315115.1"/>
    <property type="molecule type" value="Genomic_DNA"/>
</dbReference>
<keyword evidence="1" id="KW-1133">Transmembrane helix</keyword>
<reference evidence="4 6" key="1">
    <citation type="submission" date="2020-09" db="EMBL/GenBank/DDBJ databases">
        <title>Draft Genomes of Bacterial Isolates from North Pond Shallow Sediments.</title>
        <authorList>
            <person name="Kiel Reese B."/>
            <person name="Mullis M."/>
            <person name="Weisend R.E."/>
        </authorList>
    </citation>
    <scope>NUCLEOTIDE SEQUENCE</scope>
    <source>
        <strain evidence="4">KJE-2</strain>
        <strain evidence="3 6">KJE-3</strain>
    </source>
</reference>
<evidence type="ECO:0000313" key="4">
    <source>
        <dbReference type="EMBL" id="MBJ7315115.1"/>
    </source>
</evidence>
<keyword evidence="1" id="KW-0812">Transmembrane</keyword>